<dbReference type="Gene3D" id="1.20.1270.180">
    <property type="match status" value="2"/>
</dbReference>
<accession>A0ABU8YXI1</accession>
<name>A0ABU8YXI1_9CYAN</name>
<dbReference type="PANTHER" id="PTHR39176:SF1">
    <property type="entry name" value="PERIPLASMIC PROTEIN"/>
    <property type="match status" value="1"/>
</dbReference>
<evidence type="ECO:0000259" key="2">
    <source>
        <dbReference type="Pfam" id="PF07007"/>
    </source>
</evidence>
<proteinExistence type="predicted"/>
<organism evidence="3 4">
    <name type="scientific">Microcoleus anatoxicus PTRS2</name>
    <dbReference type="NCBI Taxonomy" id="2705321"/>
    <lineage>
        <taxon>Bacteria</taxon>
        <taxon>Bacillati</taxon>
        <taxon>Cyanobacteriota</taxon>
        <taxon>Cyanophyceae</taxon>
        <taxon>Oscillatoriophycideae</taxon>
        <taxon>Oscillatoriales</taxon>
        <taxon>Microcoleaceae</taxon>
        <taxon>Microcoleus</taxon>
        <taxon>Microcoleus anatoxicus</taxon>
    </lineage>
</organism>
<dbReference type="InterPro" id="IPR009739">
    <property type="entry name" value="LprI-like_N"/>
</dbReference>
<evidence type="ECO:0000313" key="4">
    <source>
        <dbReference type="Proteomes" id="UP001384579"/>
    </source>
</evidence>
<keyword evidence="4" id="KW-1185">Reference proteome</keyword>
<reference evidence="3 4" key="1">
    <citation type="journal article" date="2020" name="Harmful Algae">
        <title>Molecular and morphological characterization of a novel dihydroanatoxin-a producing Microcoleus species (cyanobacteria) from the Russian River, California, USA.</title>
        <authorList>
            <person name="Conklin K.Y."/>
            <person name="Stancheva R."/>
            <person name="Otten T.G."/>
            <person name="Fadness R."/>
            <person name="Boyer G.L."/>
            <person name="Read B."/>
            <person name="Zhang X."/>
            <person name="Sheath R.G."/>
        </authorList>
    </citation>
    <scope>NUCLEOTIDE SEQUENCE [LARGE SCALE GENOMIC DNA]</scope>
    <source>
        <strain evidence="3 4">PTRS2</strain>
    </source>
</reference>
<dbReference type="EMBL" id="JBBLXS010001004">
    <property type="protein sequence ID" value="MEK0189180.1"/>
    <property type="molecule type" value="Genomic_DNA"/>
</dbReference>
<dbReference type="RefSeq" id="WP_340542442.1">
    <property type="nucleotide sequence ID" value="NZ_JBBLXS010001004.1"/>
</dbReference>
<sequence>LLGTSLSLATFIGLSANAIATNNTNFTKTYVAQQPNCKNPQTQTELNICSGVDYQRADQKINQVYNQVRDQLSANRRQQLIVAQRAWISFRDANCKFARSTVEGGTMAPLIANNCLEDLTKKRTLELNSYAQNQMPQSNGKNFQTVDRKLNQVYQNTIDNLSVSRQSQLKIAQRAWIVFRDANSKFESSLSNGDKQLSLIRMTEQRTQALVDFSQQSR</sequence>
<dbReference type="Proteomes" id="UP001384579">
    <property type="component" value="Unassembled WGS sequence"/>
</dbReference>
<gene>
    <name evidence="3" type="ORF">WMG39_30680</name>
</gene>
<feature type="domain" description="Lysozyme inhibitor LprI-like N-terminal" evidence="2">
    <location>
        <begin position="131"/>
        <end position="210"/>
    </location>
</feature>
<dbReference type="Pfam" id="PF07007">
    <property type="entry name" value="LprI"/>
    <property type="match status" value="2"/>
</dbReference>
<dbReference type="PANTHER" id="PTHR39176">
    <property type="entry name" value="PERIPLASMIC PROTEIN-RELATED"/>
    <property type="match status" value="1"/>
</dbReference>
<evidence type="ECO:0000313" key="3">
    <source>
        <dbReference type="EMBL" id="MEK0189180.1"/>
    </source>
</evidence>
<evidence type="ECO:0000256" key="1">
    <source>
        <dbReference type="SAM" id="SignalP"/>
    </source>
</evidence>
<keyword evidence="1" id="KW-0732">Signal</keyword>
<feature type="non-terminal residue" evidence="3">
    <location>
        <position position="1"/>
    </location>
</feature>
<feature type="domain" description="Lysozyme inhibitor LprI-like N-terminal" evidence="2">
    <location>
        <begin position="37"/>
        <end position="127"/>
    </location>
</feature>
<feature type="signal peptide" evidence="1">
    <location>
        <begin position="1"/>
        <end position="20"/>
    </location>
</feature>
<comment type="caution">
    <text evidence="3">The sequence shown here is derived from an EMBL/GenBank/DDBJ whole genome shotgun (WGS) entry which is preliminary data.</text>
</comment>
<feature type="chain" id="PRO_5045963086" evidence="1">
    <location>
        <begin position="21"/>
        <end position="218"/>
    </location>
</feature>
<protein>
    <submittedName>
        <fullName evidence="3">Lysozyme inhibitor LprI family protein</fullName>
    </submittedName>
</protein>